<name>A0AA39CID6_9EURO</name>
<keyword evidence="2" id="KW-1185">Reference proteome</keyword>
<accession>A0AA39CID6</accession>
<gene>
    <name evidence="1" type="ORF">H2200_005671</name>
</gene>
<dbReference type="AlphaFoldDB" id="A0AA39CID6"/>
<evidence type="ECO:0008006" key="3">
    <source>
        <dbReference type="Google" id="ProtNLM"/>
    </source>
</evidence>
<reference evidence="1" key="1">
    <citation type="submission" date="2022-10" db="EMBL/GenBank/DDBJ databases">
        <title>Culturing micro-colonial fungi from biological soil crusts in the Mojave desert and describing Neophaeococcomyces mojavensis, and introducing the new genera and species Taxawa tesnikishii.</title>
        <authorList>
            <person name="Kurbessoian T."/>
            <person name="Stajich J.E."/>
        </authorList>
    </citation>
    <scope>NUCLEOTIDE SEQUENCE</scope>
    <source>
        <strain evidence="1">TK_41</strain>
    </source>
</reference>
<dbReference type="Proteomes" id="UP001172673">
    <property type="component" value="Unassembled WGS sequence"/>
</dbReference>
<proteinExistence type="predicted"/>
<organism evidence="1 2">
    <name type="scientific">Cladophialophora chaetospira</name>
    <dbReference type="NCBI Taxonomy" id="386627"/>
    <lineage>
        <taxon>Eukaryota</taxon>
        <taxon>Fungi</taxon>
        <taxon>Dikarya</taxon>
        <taxon>Ascomycota</taxon>
        <taxon>Pezizomycotina</taxon>
        <taxon>Eurotiomycetes</taxon>
        <taxon>Chaetothyriomycetidae</taxon>
        <taxon>Chaetothyriales</taxon>
        <taxon>Herpotrichiellaceae</taxon>
        <taxon>Cladophialophora</taxon>
    </lineage>
</organism>
<evidence type="ECO:0000313" key="1">
    <source>
        <dbReference type="EMBL" id="KAJ9609344.1"/>
    </source>
</evidence>
<comment type="caution">
    <text evidence="1">The sequence shown here is derived from an EMBL/GenBank/DDBJ whole genome shotgun (WGS) entry which is preliminary data.</text>
</comment>
<dbReference type="EMBL" id="JAPDRK010000008">
    <property type="protein sequence ID" value="KAJ9609344.1"/>
    <property type="molecule type" value="Genomic_DNA"/>
</dbReference>
<evidence type="ECO:0000313" key="2">
    <source>
        <dbReference type="Proteomes" id="UP001172673"/>
    </source>
</evidence>
<sequence>MVVPAIEIVVTRVGASTIDDENTQDGKTWMEAFRAGADEIPGCVRACWGRSQKDSNIAMHFIDYETRRQHDVHKALINGPIPGPLKAIMSESTTDLYVIYPNTSDRSILYAPQTNVVFFYGIDDDKFAELAPEFSTAIGKSDSCLGYIWGEFQAPFLSDASKSMELGKGGIMISGWRSREKHDRDVGKDRVVKAYAAMDQAVKKKDTWGMQVTVIENNGHIHKWRRLLMKNGDRSGWLPAPGNK</sequence>
<protein>
    <recommendedName>
        <fullName evidence="3">ABM domain-containing protein</fullName>
    </recommendedName>
</protein>